<keyword evidence="2" id="KW-1185">Reference proteome</keyword>
<dbReference type="Proteomes" id="UP001050691">
    <property type="component" value="Unassembled WGS sequence"/>
</dbReference>
<protein>
    <submittedName>
        <fullName evidence="1">Uncharacterized protein</fullName>
    </submittedName>
</protein>
<comment type="caution">
    <text evidence="1">The sequence shown here is derived from an EMBL/GenBank/DDBJ whole genome shotgun (WGS) entry which is preliminary data.</text>
</comment>
<sequence length="141" mass="15298">MAATISSKSAWLQQTLSELLSSPYIHFSHRPGIMMGHGPIDLFSTRFNNTFPSDVQATVAGESVSREELKESLLGLQKHYKADNTQFSPSDDAVPDDQVKVAITSQESNVGPYQIGVTATVNDNKISTINLDGPVEVFSKA</sequence>
<reference evidence="1" key="1">
    <citation type="submission" date="2021-10" db="EMBL/GenBank/DDBJ databases">
        <title>De novo Genome Assembly of Clathrus columnatus (Basidiomycota, Fungi) Using Illumina and Nanopore Sequence Data.</title>
        <authorList>
            <person name="Ogiso-Tanaka E."/>
            <person name="Itagaki H."/>
            <person name="Hosoya T."/>
            <person name="Hosaka K."/>
        </authorList>
    </citation>
    <scope>NUCLEOTIDE SEQUENCE</scope>
    <source>
        <strain evidence="1">MO-923</strain>
    </source>
</reference>
<dbReference type="AlphaFoldDB" id="A0AAV5APZ1"/>
<proteinExistence type="predicted"/>
<evidence type="ECO:0000313" key="2">
    <source>
        <dbReference type="Proteomes" id="UP001050691"/>
    </source>
</evidence>
<gene>
    <name evidence="1" type="ORF">Clacol_009154</name>
</gene>
<evidence type="ECO:0000313" key="1">
    <source>
        <dbReference type="EMBL" id="GJJ14885.1"/>
    </source>
</evidence>
<dbReference type="EMBL" id="BPWL01000010">
    <property type="protein sequence ID" value="GJJ14885.1"/>
    <property type="molecule type" value="Genomic_DNA"/>
</dbReference>
<name>A0AAV5APZ1_9AGAM</name>
<organism evidence="1 2">
    <name type="scientific">Clathrus columnatus</name>
    <dbReference type="NCBI Taxonomy" id="1419009"/>
    <lineage>
        <taxon>Eukaryota</taxon>
        <taxon>Fungi</taxon>
        <taxon>Dikarya</taxon>
        <taxon>Basidiomycota</taxon>
        <taxon>Agaricomycotina</taxon>
        <taxon>Agaricomycetes</taxon>
        <taxon>Phallomycetidae</taxon>
        <taxon>Phallales</taxon>
        <taxon>Clathraceae</taxon>
        <taxon>Clathrus</taxon>
    </lineage>
</organism>
<accession>A0AAV5APZ1</accession>